<evidence type="ECO:0000256" key="2">
    <source>
        <dbReference type="ARBA" id="ARBA00022723"/>
    </source>
</evidence>
<dbReference type="PROSITE" id="PS00743">
    <property type="entry name" value="BETA_LACTAMASE_B_1"/>
    <property type="match status" value="1"/>
</dbReference>
<dbReference type="Proteomes" id="UP000001558">
    <property type="component" value="Chromosome"/>
</dbReference>
<evidence type="ECO:0000256" key="3">
    <source>
        <dbReference type="ARBA" id="ARBA00022801"/>
    </source>
</evidence>
<evidence type="ECO:0000313" key="8">
    <source>
        <dbReference type="EMBL" id="ABO25697.1"/>
    </source>
</evidence>
<dbReference type="GO" id="GO:0018909">
    <property type="term" value="P:dodecyl sulfate metabolic process"/>
    <property type="evidence" value="ECO:0007669"/>
    <property type="project" value="InterPro"/>
</dbReference>
<dbReference type="InterPro" id="IPR029229">
    <property type="entry name" value="Alkyl_sulf_C"/>
</dbReference>
<evidence type="ECO:0000256" key="5">
    <source>
        <dbReference type="ARBA" id="ARBA00033751"/>
    </source>
</evidence>
<dbReference type="AlphaFoldDB" id="A3QJP9"/>
<dbReference type="PANTHER" id="PTHR43223">
    <property type="entry name" value="ALKYL/ARYL-SULFATASE"/>
    <property type="match status" value="1"/>
</dbReference>
<evidence type="ECO:0000256" key="6">
    <source>
        <dbReference type="SAM" id="SignalP"/>
    </source>
</evidence>
<dbReference type="OrthoDB" id="9815874at2"/>
<keyword evidence="9" id="KW-1185">Reference proteome</keyword>
<keyword evidence="3 8" id="KW-0378">Hydrolase</keyword>
<dbReference type="Pfam" id="PF14863">
    <property type="entry name" value="Alkyl_sulf_dimr"/>
    <property type="match status" value="1"/>
</dbReference>
<evidence type="ECO:0000259" key="7">
    <source>
        <dbReference type="SMART" id="SM00849"/>
    </source>
</evidence>
<feature type="domain" description="Metallo-beta-lactamase" evidence="7">
    <location>
        <begin position="126"/>
        <end position="353"/>
    </location>
</feature>
<dbReference type="InterPro" id="IPR036866">
    <property type="entry name" value="RibonucZ/Hydroxyglut_hydro"/>
</dbReference>
<evidence type="ECO:0000256" key="4">
    <source>
        <dbReference type="ARBA" id="ARBA00022833"/>
    </source>
</evidence>
<organism evidence="8 9">
    <name type="scientific">Shewanella loihica (strain ATCC BAA-1088 / PV-4)</name>
    <dbReference type="NCBI Taxonomy" id="323850"/>
    <lineage>
        <taxon>Bacteria</taxon>
        <taxon>Pseudomonadati</taxon>
        <taxon>Pseudomonadota</taxon>
        <taxon>Gammaproteobacteria</taxon>
        <taxon>Alteromonadales</taxon>
        <taxon>Shewanellaceae</taxon>
        <taxon>Shewanella</taxon>
    </lineage>
</organism>
<dbReference type="RefSeq" id="WP_011867625.1">
    <property type="nucleotide sequence ID" value="NC_009092.1"/>
</dbReference>
<dbReference type="Pfam" id="PF00753">
    <property type="entry name" value="Lactamase_B"/>
    <property type="match status" value="1"/>
</dbReference>
<evidence type="ECO:0000313" key="9">
    <source>
        <dbReference type="Proteomes" id="UP000001558"/>
    </source>
</evidence>
<dbReference type="KEGG" id="slo:Shew_3832"/>
<dbReference type="SMART" id="SM00849">
    <property type="entry name" value="Lactamase_B"/>
    <property type="match status" value="1"/>
</dbReference>
<dbReference type="InterPro" id="IPR044097">
    <property type="entry name" value="Bds1/SdsA1_MBL-fold"/>
</dbReference>
<sequence precursor="true">MKTTRILAYSALLSMMAASQAVMAYDFNTKTKEATSFTKQANEKVYQELNFDDKTAFADADRGFIAPLLNDGNIDGVFNATAMNYMQDKKSPDSVNPSLWRHAQLVNRGGLYQVSEHIYQVRGQDLSNLTIIETDNGVVFYDVEYSGKALNASIALYEKHRGKRALKGVIMSHSHADHFGGFEGIYAAGLATPEDVQSGKLPVIAPVGFVEEAVSENVMGGNIMARRAGYQYGNVLKVNDKGIVTGALGPALANDESSLPIPNHFIEKDGEIVKIDGVDFEFYLVPHTEAPAEMVMFIPKWNAMSLAEDLNHLQHNIYTLRGAQIRDSAAWAKYLNQAIGRWGDKVEVQFGPHTWPVWGNDKVVEYMKDQRDLYQSLYDTTMRYANYGYGPDEIAENAKLPESVFNKWDNRPYYGNLKNNLKSTYIRNLGWFDGNAAKLATYPDAERGERYVEAFGGEQKVIDAALNSFNKGDYRFATELLNNVVASNPENKQATFLMADALEQLGYQDETTLTRNLYLSGAQELRMGGNVPNNLSTASPEVIAALSGDMLMPYLGMIIDQVKAEKVGNYVINLNLADDKQFTVDLHNGVFNTLDVTAKNADVTLDISKPDLLTFLAGKISMNDLMKSNKVKVDGDAKVLDHLPGLFDLNIKNDMNLVLPLQADHRIK</sequence>
<dbReference type="eggNOG" id="COG2015">
    <property type="taxonomic scope" value="Bacteria"/>
</dbReference>
<dbReference type="SUPFAM" id="SSF56281">
    <property type="entry name" value="Metallo-hydrolase/oxidoreductase"/>
    <property type="match status" value="1"/>
</dbReference>
<feature type="chain" id="PRO_5002658158" evidence="6">
    <location>
        <begin position="25"/>
        <end position="668"/>
    </location>
</feature>
<dbReference type="GO" id="GO:0018741">
    <property type="term" value="F:linear primary-alkylsulfatase activity"/>
    <property type="evidence" value="ECO:0007669"/>
    <property type="project" value="InterPro"/>
</dbReference>
<dbReference type="PANTHER" id="PTHR43223:SF1">
    <property type="entry name" value="ALKYL_ARYL-SULFATASE BDS1"/>
    <property type="match status" value="1"/>
</dbReference>
<dbReference type="Pfam" id="PF14864">
    <property type="entry name" value="Alkyl_sulf_C"/>
    <property type="match status" value="1"/>
</dbReference>
<proteinExistence type="inferred from homology"/>
<accession>A3QJP9</accession>
<name>A3QJP9_SHELP</name>
<evidence type="ECO:0000256" key="1">
    <source>
        <dbReference type="ARBA" id="ARBA00001947"/>
    </source>
</evidence>
<dbReference type="EMBL" id="CP000606">
    <property type="protein sequence ID" value="ABO25697.1"/>
    <property type="molecule type" value="Genomic_DNA"/>
</dbReference>
<dbReference type="InterPro" id="IPR052195">
    <property type="entry name" value="Bact_Alkyl/Aryl-Sulfatase"/>
</dbReference>
<keyword evidence="4" id="KW-0862">Zinc</keyword>
<dbReference type="Gene3D" id="3.60.15.30">
    <property type="entry name" value="Metallo-beta-lactamase domain"/>
    <property type="match status" value="1"/>
</dbReference>
<feature type="signal peptide" evidence="6">
    <location>
        <begin position="1"/>
        <end position="24"/>
    </location>
</feature>
<reference evidence="8 9" key="1">
    <citation type="submission" date="2007-03" db="EMBL/GenBank/DDBJ databases">
        <title>Complete sequence of Shewanella loihica PV-4.</title>
        <authorList>
            <consortium name="US DOE Joint Genome Institute"/>
            <person name="Copeland A."/>
            <person name="Lucas S."/>
            <person name="Lapidus A."/>
            <person name="Barry K."/>
            <person name="Detter J.C."/>
            <person name="Glavina del Rio T."/>
            <person name="Hammon N."/>
            <person name="Israni S."/>
            <person name="Dalin E."/>
            <person name="Tice H."/>
            <person name="Pitluck S."/>
            <person name="Chain P."/>
            <person name="Malfatti S."/>
            <person name="Shin M."/>
            <person name="Vergez L."/>
            <person name="Schmutz J."/>
            <person name="Larimer F."/>
            <person name="Land M."/>
            <person name="Hauser L."/>
            <person name="Kyrpides N."/>
            <person name="Mikhailova N."/>
            <person name="Romine M.F."/>
            <person name="Serres G."/>
            <person name="Fredrickson J."/>
            <person name="Tiedje J."/>
            <person name="Richardson P."/>
        </authorList>
    </citation>
    <scope>NUCLEOTIDE SEQUENCE [LARGE SCALE GENOMIC DNA]</scope>
    <source>
        <strain evidence="9">ATCC BAA-1088 / PV-4</strain>
    </source>
</reference>
<dbReference type="Gene3D" id="1.25.40.880">
    <property type="entry name" value="Alkyl sulfatase, dimerisation domain"/>
    <property type="match status" value="1"/>
</dbReference>
<protein>
    <submittedName>
        <fullName evidence="8">Putative hydrolase</fullName>
    </submittedName>
</protein>
<comment type="similarity">
    <text evidence="5">Belongs to the metallo-beta-lactamase superfamily. Type III sulfatase family.</text>
</comment>
<dbReference type="InterPro" id="IPR038536">
    <property type="entry name" value="Alkyl/aryl-sulf_dimr_sf"/>
</dbReference>
<dbReference type="GO" id="GO:0046983">
    <property type="term" value="F:protein dimerization activity"/>
    <property type="evidence" value="ECO:0007669"/>
    <property type="project" value="InterPro"/>
</dbReference>
<dbReference type="InterPro" id="IPR001018">
    <property type="entry name" value="Beta-lactamase_class-B_CS"/>
</dbReference>
<gene>
    <name evidence="8" type="ordered locus">Shew_3832</name>
</gene>
<dbReference type="GO" id="GO:0008800">
    <property type="term" value="F:beta-lactamase activity"/>
    <property type="evidence" value="ECO:0007669"/>
    <property type="project" value="InterPro"/>
</dbReference>
<dbReference type="CDD" id="cd07710">
    <property type="entry name" value="arylsulfatase_Sdsa1-like_MBL-fold"/>
    <property type="match status" value="1"/>
</dbReference>
<keyword evidence="2" id="KW-0479">Metal-binding</keyword>
<dbReference type="GO" id="GO:0008270">
    <property type="term" value="F:zinc ion binding"/>
    <property type="evidence" value="ECO:0007669"/>
    <property type="project" value="InterPro"/>
</dbReference>
<dbReference type="HOGENOM" id="CLU_014655_1_0_6"/>
<comment type="cofactor">
    <cofactor evidence="1">
        <name>Zn(2+)</name>
        <dbReference type="ChEBI" id="CHEBI:29105"/>
    </cofactor>
</comment>
<keyword evidence="6" id="KW-0732">Signal</keyword>
<dbReference type="SUPFAM" id="SSF55718">
    <property type="entry name" value="SCP-like"/>
    <property type="match status" value="1"/>
</dbReference>
<dbReference type="InterPro" id="IPR001279">
    <property type="entry name" value="Metallo-B-lactamas"/>
</dbReference>
<dbReference type="InterPro" id="IPR029228">
    <property type="entry name" value="Alkyl_sulf_dimr"/>
</dbReference>
<dbReference type="Gene3D" id="3.30.1050.10">
    <property type="entry name" value="SCP2 sterol-binding domain"/>
    <property type="match status" value="1"/>
</dbReference>
<dbReference type="GO" id="GO:0017001">
    <property type="term" value="P:antibiotic catabolic process"/>
    <property type="evidence" value="ECO:0007669"/>
    <property type="project" value="InterPro"/>
</dbReference>
<dbReference type="InterPro" id="IPR036527">
    <property type="entry name" value="SCP2_sterol-bd_dom_sf"/>
</dbReference>